<evidence type="ECO:0000256" key="3">
    <source>
        <dbReference type="ARBA" id="ARBA00022598"/>
    </source>
</evidence>
<dbReference type="OrthoDB" id="9801560at2"/>
<evidence type="ECO:0000256" key="7">
    <source>
        <dbReference type="ARBA" id="ARBA00023146"/>
    </source>
</evidence>
<dbReference type="PRINTS" id="PR00987">
    <property type="entry name" value="TRNASYNTHGLU"/>
</dbReference>
<dbReference type="GO" id="GO:0005524">
    <property type="term" value="F:ATP binding"/>
    <property type="evidence" value="ECO:0007669"/>
    <property type="project" value="UniProtKB-KW"/>
</dbReference>
<evidence type="ECO:0000256" key="2">
    <source>
        <dbReference type="ARBA" id="ARBA00022490"/>
    </source>
</evidence>
<dbReference type="InterPro" id="IPR020059">
    <property type="entry name" value="Glu/Gln-tRNA-synth_Ib_codon-bd"/>
</dbReference>
<dbReference type="PROSITE" id="PS00178">
    <property type="entry name" value="AA_TRNA_LIGASE_I"/>
    <property type="match status" value="1"/>
</dbReference>
<name>A0A4R1N1M9_9FIRM</name>
<reference evidence="14 15" key="1">
    <citation type="submission" date="2019-03" db="EMBL/GenBank/DDBJ databases">
        <title>Genomic Encyclopedia of Type Strains, Phase IV (KMG-IV): sequencing the most valuable type-strain genomes for metagenomic binning, comparative biology and taxonomic classification.</title>
        <authorList>
            <person name="Goeker M."/>
        </authorList>
    </citation>
    <scope>NUCLEOTIDE SEQUENCE [LARGE SCALE GENOMIC DNA]</scope>
    <source>
        <strain evidence="14 15">DSM 24176</strain>
    </source>
</reference>
<feature type="domain" description="Glutamyl/glutaminyl-tRNA synthetase class Ib anti-codon binding" evidence="12">
    <location>
        <begin position="344"/>
        <end position="443"/>
    </location>
</feature>
<dbReference type="InterPro" id="IPR004514">
    <property type="entry name" value="Gln-tRNA-synth"/>
</dbReference>
<dbReference type="NCBIfam" id="NF011291">
    <property type="entry name" value="PRK14703.1"/>
    <property type="match status" value="1"/>
</dbReference>
<dbReference type="EC" id="6.1.1.18" evidence="1 9"/>
<dbReference type="Gene3D" id="3.90.800.10">
    <property type="entry name" value="Glutamyl-tRNA Synthetase, Domain 3"/>
    <property type="match status" value="1"/>
</dbReference>
<accession>A0A4R1N1M9</accession>
<dbReference type="InterPro" id="IPR000924">
    <property type="entry name" value="Glu/Gln-tRNA-synth"/>
</dbReference>
<dbReference type="InterPro" id="IPR020058">
    <property type="entry name" value="Glu/Gln-tRNA-synth_Ib_cat-dom"/>
</dbReference>
<evidence type="ECO:0000313" key="15">
    <source>
        <dbReference type="Proteomes" id="UP000294545"/>
    </source>
</evidence>
<dbReference type="InterPro" id="IPR020061">
    <property type="entry name" value="Glu_tRNA_lig_a-bdl"/>
</dbReference>
<evidence type="ECO:0000259" key="13">
    <source>
        <dbReference type="Pfam" id="PF20974"/>
    </source>
</evidence>
<gene>
    <name evidence="14" type="ORF">EDC19_1262</name>
</gene>
<protein>
    <recommendedName>
        <fullName evidence="1 9">Glutamine--tRNA ligase</fullName>
        <ecNumber evidence="1 9">6.1.1.18</ecNumber>
    </recommendedName>
</protein>
<dbReference type="InterPro" id="IPR049437">
    <property type="entry name" value="tRNA-synt_1c_C2"/>
</dbReference>
<dbReference type="FunFam" id="3.40.50.620:FF:000037">
    <property type="entry name" value="Glutamine--tRNA ligase cytoplasmic"/>
    <property type="match status" value="1"/>
</dbReference>
<evidence type="ECO:0000259" key="11">
    <source>
        <dbReference type="Pfam" id="PF00749"/>
    </source>
</evidence>
<dbReference type="GO" id="GO:0006425">
    <property type="term" value="P:glutaminyl-tRNA aminoacylation"/>
    <property type="evidence" value="ECO:0007669"/>
    <property type="project" value="UniProtKB-UniRule"/>
</dbReference>
<keyword evidence="2" id="KW-0963">Cytoplasm</keyword>
<comment type="catalytic activity">
    <reaction evidence="8">
        <text>tRNA(Gln) + L-glutamine + ATP = L-glutaminyl-tRNA(Gln) + AMP + diphosphate</text>
        <dbReference type="Rhea" id="RHEA:20121"/>
        <dbReference type="Rhea" id="RHEA-COMP:9662"/>
        <dbReference type="Rhea" id="RHEA-COMP:9681"/>
        <dbReference type="ChEBI" id="CHEBI:30616"/>
        <dbReference type="ChEBI" id="CHEBI:33019"/>
        <dbReference type="ChEBI" id="CHEBI:58359"/>
        <dbReference type="ChEBI" id="CHEBI:78442"/>
        <dbReference type="ChEBI" id="CHEBI:78521"/>
        <dbReference type="ChEBI" id="CHEBI:456215"/>
        <dbReference type="EC" id="6.1.1.18"/>
    </reaction>
</comment>
<dbReference type="InterPro" id="IPR020056">
    <property type="entry name" value="Rbsml_bL25/Gln-tRNA_synth_N"/>
</dbReference>
<dbReference type="InterPro" id="IPR014729">
    <property type="entry name" value="Rossmann-like_a/b/a_fold"/>
</dbReference>
<dbReference type="FunFam" id="1.10.1160.10:FF:000001">
    <property type="entry name" value="Glutamine--tRNA ligase"/>
    <property type="match status" value="1"/>
</dbReference>
<evidence type="ECO:0000259" key="12">
    <source>
        <dbReference type="Pfam" id="PF03950"/>
    </source>
</evidence>
<dbReference type="InterPro" id="IPR011035">
    <property type="entry name" value="Ribosomal_bL25/Gln-tRNA_synth"/>
</dbReference>
<sequence length="559" mass="64884">MSEENVEKNESKNFIEQIIDKDLDEGVYEKVHTRFPPEPNGFLHIGHAKSILLNNGLAEKYNGKFNLRFDDTNPMKENPEFVQSIKEDVQWLGATFEERVFFASNYFETMYECAIKLIKKGKAYVDELNSDEIRTYRGTLTEPGKNSPYRERPVEENLELFEKMKEGQFGDGKMVLRAKIDMSSPNINLRDPIIYRISHTPHYNTGDNWCIYPLYDFAHPIGDAIEGVTHSICTLEFEDHRPLYDWVIKELEYEKPPKQIEFAKLYLTDVITGKRNLKKLVEDGIVDGWDDPRLVTLSALRRRGVTPEAIKKFMELVGVSKSKSSVDYAMLEYCIREDLKLTKPRIMGVLDPLKVVIINYPEGEVEYLEADNNQENEAMGKRQIPFGRELYIDREDFMENPPKKYFRLFPGNEVRLKNAYFVKCEEVIKDENGEVIELRCTYDPETKSGSGFTGRKVKGTIHWVEAHSAVKAEVRLYEHILKEGEPLIKDNGEWNVNPNSLKVLDECYMEPIVKEANIGDSFQFFRHGYFCVDSKDTTDKKLVFNRIVSLKSSYKPNKN</sequence>
<keyword evidence="7 10" id="KW-0030">Aminoacyl-tRNA synthetase</keyword>
<dbReference type="NCBIfam" id="TIGR00440">
    <property type="entry name" value="glnS"/>
    <property type="match status" value="1"/>
</dbReference>
<evidence type="ECO:0000256" key="6">
    <source>
        <dbReference type="ARBA" id="ARBA00022917"/>
    </source>
</evidence>
<dbReference type="Gene3D" id="1.10.1160.10">
    <property type="entry name" value="Glutamyl-trna Synthetase, Domain 2"/>
    <property type="match status" value="1"/>
</dbReference>
<evidence type="ECO:0000256" key="9">
    <source>
        <dbReference type="NCBIfam" id="TIGR00440"/>
    </source>
</evidence>
<dbReference type="GO" id="GO:0005829">
    <property type="term" value="C:cytosol"/>
    <property type="evidence" value="ECO:0007669"/>
    <property type="project" value="TreeGrafter"/>
</dbReference>
<evidence type="ECO:0000256" key="5">
    <source>
        <dbReference type="ARBA" id="ARBA00022840"/>
    </source>
</evidence>
<dbReference type="Gene3D" id="2.40.240.10">
    <property type="entry name" value="Ribosomal Protein L25, Chain P"/>
    <property type="match status" value="2"/>
</dbReference>
<dbReference type="FunFam" id="3.90.800.10:FF:000001">
    <property type="entry name" value="Glutamine--tRNA ligase"/>
    <property type="match status" value="1"/>
</dbReference>
<proteinExistence type="inferred from homology"/>
<comment type="caution">
    <text evidence="14">The sequence shown here is derived from an EMBL/GenBank/DDBJ whole genome shotgun (WGS) entry which is preliminary data.</text>
</comment>
<dbReference type="Proteomes" id="UP000294545">
    <property type="component" value="Unassembled WGS sequence"/>
</dbReference>
<evidence type="ECO:0000313" key="14">
    <source>
        <dbReference type="EMBL" id="TCK98822.1"/>
    </source>
</evidence>
<dbReference type="Pfam" id="PF03950">
    <property type="entry name" value="tRNA-synt_1c_C"/>
    <property type="match status" value="1"/>
</dbReference>
<dbReference type="FunFam" id="2.40.240.10:FF:000001">
    <property type="entry name" value="Glutamine--tRNA ligase"/>
    <property type="match status" value="1"/>
</dbReference>
<dbReference type="Gene3D" id="3.40.50.620">
    <property type="entry name" value="HUPs"/>
    <property type="match status" value="1"/>
</dbReference>
<dbReference type="SUPFAM" id="SSF52374">
    <property type="entry name" value="Nucleotidylyl transferase"/>
    <property type="match status" value="1"/>
</dbReference>
<comment type="similarity">
    <text evidence="10">Belongs to the class-I aminoacyl-tRNA synthetase family.</text>
</comment>
<evidence type="ECO:0000256" key="1">
    <source>
        <dbReference type="ARBA" id="ARBA00012836"/>
    </source>
</evidence>
<dbReference type="Pfam" id="PF00749">
    <property type="entry name" value="tRNA-synt_1c"/>
    <property type="match status" value="1"/>
</dbReference>
<feature type="domain" description="tRNA synthetases class I (E and Q) anti-codon binding" evidence="13">
    <location>
        <begin position="460"/>
        <end position="533"/>
    </location>
</feature>
<dbReference type="SUPFAM" id="SSF50715">
    <property type="entry name" value="Ribosomal protein L25-like"/>
    <property type="match status" value="1"/>
</dbReference>
<dbReference type="PANTHER" id="PTHR43097">
    <property type="entry name" value="GLUTAMINE-TRNA LIGASE"/>
    <property type="match status" value="1"/>
</dbReference>
<dbReference type="GO" id="GO:0004819">
    <property type="term" value="F:glutamine-tRNA ligase activity"/>
    <property type="evidence" value="ECO:0007669"/>
    <property type="project" value="UniProtKB-UniRule"/>
</dbReference>
<feature type="domain" description="Glutamyl/glutaminyl-tRNA synthetase class Ib catalytic" evidence="11">
    <location>
        <begin position="30"/>
        <end position="340"/>
    </location>
</feature>
<evidence type="ECO:0000256" key="8">
    <source>
        <dbReference type="ARBA" id="ARBA00048270"/>
    </source>
</evidence>
<organism evidence="14 15">
    <name type="scientific">Natranaerovirga hydrolytica</name>
    <dbReference type="NCBI Taxonomy" id="680378"/>
    <lineage>
        <taxon>Bacteria</taxon>
        <taxon>Bacillati</taxon>
        <taxon>Bacillota</taxon>
        <taxon>Clostridia</taxon>
        <taxon>Lachnospirales</taxon>
        <taxon>Natranaerovirgaceae</taxon>
        <taxon>Natranaerovirga</taxon>
    </lineage>
</organism>
<keyword evidence="4 10" id="KW-0547">Nucleotide-binding</keyword>
<evidence type="ECO:0000256" key="10">
    <source>
        <dbReference type="RuleBase" id="RU363037"/>
    </source>
</evidence>
<keyword evidence="6 10" id="KW-0648">Protein biosynthesis</keyword>
<dbReference type="Pfam" id="PF20974">
    <property type="entry name" value="tRNA-synt_1c_C2"/>
    <property type="match status" value="1"/>
</dbReference>
<keyword evidence="3 10" id="KW-0436">Ligase</keyword>
<dbReference type="EMBL" id="SMGQ01000011">
    <property type="protein sequence ID" value="TCK98822.1"/>
    <property type="molecule type" value="Genomic_DNA"/>
</dbReference>
<dbReference type="InterPro" id="IPR001412">
    <property type="entry name" value="aa-tRNA-synth_I_CS"/>
</dbReference>
<keyword evidence="5 10" id="KW-0067">ATP-binding</keyword>
<keyword evidence="15" id="KW-1185">Reference proteome</keyword>
<dbReference type="RefSeq" id="WP_132281966.1">
    <property type="nucleotide sequence ID" value="NZ_SMGQ01000011.1"/>
</dbReference>
<dbReference type="PANTHER" id="PTHR43097:SF5">
    <property type="entry name" value="GLUTAMATE--TRNA LIGASE"/>
    <property type="match status" value="1"/>
</dbReference>
<dbReference type="AlphaFoldDB" id="A0A4R1N1M9"/>
<evidence type="ECO:0000256" key="4">
    <source>
        <dbReference type="ARBA" id="ARBA00022741"/>
    </source>
</evidence>
<dbReference type="InterPro" id="IPR050132">
    <property type="entry name" value="Gln/Glu-tRNA_Ligase"/>
</dbReference>